<evidence type="ECO:0000256" key="3">
    <source>
        <dbReference type="SAM" id="MobiDB-lite"/>
    </source>
</evidence>
<dbReference type="AlphaFoldDB" id="A0A517SRF4"/>
<dbReference type="PROSITE" id="PS50110">
    <property type="entry name" value="RESPONSE_REGULATORY"/>
    <property type="match status" value="1"/>
</dbReference>
<evidence type="ECO:0000256" key="2">
    <source>
        <dbReference type="PROSITE-ProRule" id="PRU00169"/>
    </source>
</evidence>
<sequence>MQTTETTHPSAAGTLTALNGLHNLLDAVLTTIGSAPASESPELPSISESSGTSVEPCGSKDSAPWILCIENDDDFAKILQVRVNEFGWQMLNVKEARAGGQQRFIDAPSAILLDYELPDGNGDDLLRRLRESKSTAEIPVIVVSGCHDVSVRRQMQALGATDFVGKPVNWDQLRRAIERRMPVAAT</sequence>
<gene>
    <name evidence="5" type="primary">arlR</name>
    <name evidence="5" type="ORF">SV7mr_12080</name>
</gene>
<dbReference type="OrthoDB" id="286140at2"/>
<keyword evidence="6" id="KW-1185">Reference proteome</keyword>
<dbReference type="GO" id="GO:0000160">
    <property type="term" value="P:phosphorelay signal transduction system"/>
    <property type="evidence" value="ECO:0007669"/>
    <property type="project" value="InterPro"/>
</dbReference>
<organism evidence="5 6">
    <name type="scientific">Stieleria bergensis</name>
    <dbReference type="NCBI Taxonomy" id="2528025"/>
    <lineage>
        <taxon>Bacteria</taxon>
        <taxon>Pseudomonadati</taxon>
        <taxon>Planctomycetota</taxon>
        <taxon>Planctomycetia</taxon>
        <taxon>Pirellulales</taxon>
        <taxon>Pirellulaceae</taxon>
        <taxon>Stieleria</taxon>
    </lineage>
</organism>
<dbReference type="Gene3D" id="3.40.50.2300">
    <property type="match status" value="1"/>
</dbReference>
<dbReference type="InterPro" id="IPR050595">
    <property type="entry name" value="Bact_response_regulator"/>
</dbReference>
<dbReference type="SUPFAM" id="SSF52172">
    <property type="entry name" value="CheY-like"/>
    <property type="match status" value="1"/>
</dbReference>
<feature type="compositionally biased region" description="Low complexity" evidence="3">
    <location>
        <begin position="36"/>
        <end position="50"/>
    </location>
</feature>
<evidence type="ECO:0000313" key="5">
    <source>
        <dbReference type="EMBL" id="QDT58710.1"/>
    </source>
</evidence>
<dbReference type="RefSeq" id="WP_145270046.1">
    <property type="nucleotide sequence ID" value="NZ_CP036272.1"/>
</dbReference>
<evidence type="ECO:0000259" key="4">
    <source>
        <dbReference type="PROSITE" id="PS50110"/>
    </source>
</evidence>
<reference evidence="5 6" key="1">
    <citation type="submission" date="2019-02" db="EMBL/GenBank/DDBJ databases">
        <title>Deep-cultivation of Planctomycetes and their phenomic and genomic characterization uncovers novel biology.</title>
        <authorList>
            <person name="Wiegand S."/>
            <person name="Jogler M."/>
            <person name="Boedeker C."/>
            <person name="Pinto D."/>
            <person name="Vollmers J."/>
            <person name="Rivas-Marin E."/>
            <person name="Kohn T."/>
            <person name="Peeters S.H."/>
            <person name="Heuer A."/>
            <person name="Rast P."/>
            <person name="Oberbeckmann S."/>
            <person name="Bunk B."/>
            <person name="Jeske O."/>
            <person name="Meyerdierks A."/>
            <person name="Storesund J.E."/>
            <person name="Kallscheuer N."/>
            <person name="Luecker S."/>
            <person name="Lage O.M."/>
            <person name="Pohl T."/>
            <person name="Merkel B.J."/>
            <person name="Hornburger P."/>
            <person name="Mueller R.-W."/>
            <person name="Bruemmer F."/>
            <person name="Labrenz M."/>
            <person name="Spormann A.M."/>
            <person name="Op den Camp H."/>
            <person name="Overmann J."/>
            <person name="Amann R."/>
            <person name="Jetten M.S.M."/>
            <person name="Mascher T."/>
            <person name="Medema M.H."/>
            <person name="Devos D.P."/>
            <person name="Kaster A.-K."/>
            <person name="Ovreas L."/>
            <person name="Rohde M."/>
            <person name="Galperin M.Y."/>
            <person name="Jogler C."/>
        </authorList>
    </citation>
    <scope>NUCLEOTIDE SEQUENCE [LARGE SCALE GENOMIC DNA]</scope>
    <source>
        <strain evidence="5 6">SV_7m_r</strain>
    </source>
</reference>
<dbReference type="Pfam" id="PF00072">
    <property type="entry name" value="Response_reg"/>
    <property type="match status" value="1"/>
</dbReference>
<dbReference type="InterPro" id="IPR011006">
    <property type="entry name" value="CheY-like_superfamily"/>
</dbReference>
<feature type="domain" description="Response regulatory" evidence="4">
    <location>
        <begin position="65"/>
        <end position="181"/>
    </location>
</feature>
<dbReference type="PANTHER" id="PTHR44591:SF23">
    <property type="entry name" value="CHEY SUBFAMILY"/>
    <property type="match status" value="1"/>
</dbReference>
<dbReference type="InterPro" id="IPR001789">
    <property type="entry name" value="Sig_transdc_resp-reg_receiver"/>
</dbReference>
<dbReference type="EMBL" id="CP036272">
    <property type="protein sequence ID" value="QDT58710.1"/>
    <property type="molecule type" value="Genomic_DNA"/>
</dbReference>
<protein>
    <submittedName>
        <fullName evidence="5">Response regulator ArlR</fullName>
    </submittedName>
</protein>
<keyword evidence="1 2" id="KW-0597">Phosphoprotein</keyword>
<name>A0A517SRF4_9BACT</name>
<evidence type="ECO:0000256" key="1">
    <source>
        <dbReference type="ARBA" id="ARBA00022553"/>
    </source>
</evidence>
<dbReference type="PANTHER" id="PTHR44591">
    <property type="entry name" value="STRESS RESPONSE REGULATOR PROTEIN 1"/>
    <property type="match status" value="1"/>
</dbReference>
<accession>A0A517SRF4</accession>
<dbReference type="CDD" id="cd00156">
    <property type="entry name" value="REC"/>
    <property type="match status" value="1"/>
</dbReference>
<evidence type="ECO:0000313" key="6">
    <source>
        <dbReference type="Proteomes" id="UP000315003"/>
    </source>
</evidence>
<feature type="region of interest" description="Disordered" evidence="3">
    <location>
        <begin position="36"/>
        <end position="57"/>
    </location>
</feature>
<dbReference type="Proteomes" id="UP000315003">
    <property type="component" value="Chromosome"/>
</dbReference>
<feature type="modified residue" description="4-aspartylphosphate" evidence="2">
    <location>
        <position position="114"/>
    </location>
</feature>
<dbReference type="SMART" id="SM00448">
    <property type="entry name" value="REC"/>
    <property type="match status" value="1"/>
</dbReference>
<proteinExistence type="predicted"/>